<dbReference type="SMART" id="SM00091">
    <property type="entry name" value="PAS"/>
    <property type="match status" value="1"/>
</dbReference>
<gene>
    <name evidence="3" type="ORF">M9Y10_000646</name>
</gene>
<feature type="transmembrane region" description="Helical" evidence="1">
    <location>
        <begin position="1158"/>
        <end position="1178"/>
    </location>
</feature>
<name>A0ABR2L4S7_9EUKA</name>
<evidence type="ECO:0000313" key="4">
    <source>
        <dbReference type="Proteomes" id="UP001470230"/>
    </source>
</evidence>
<feature type="transmembrane region" description="Helical" evidence="1">
    <location>
        <begin position="246"/>
        <end position="263"/>
    </location>
</feature>
<keyword evidence="4" id="KW-1185">Reference proteome</keyword>
<keyword evidence="1" id="KW-0812">Transmembrane</keyword>
<dbReference type="Gene3D" id="3.30.450.20">
    <property type="entry name" value="PAS domain"/>
    <property type="match status" value="1"/>
</dbReference>
<feature type="transmembrane region" description="Helical" evidence="1">
    <location>
        <begin position="202"/>
        <end position="225"/>
    </location>
</feature>
<evidence type="ECO:0000259" key="2">
    <source>
        <dbReference type="PROSITE" id="PS50125"/>
    </source>
</evidence>
<keyword evidence="1" id="KW-0472">Membrane</keyword>
<dbReference type="InterPro" id="IPR029787">
    <property type="entry name" value="Nucleotide_cyclase"/>
</dbReference>
<feature type="transmembrane region" description="Helical" evidence="1">
    <location>
        <begin position="669"/>
        <end position="689"/>
    </location>
</feature>
<feature type="transmembrane region" description="Helical" evidence="1">
    <location>
        <begin position="94"/>
        <end position="111"/>
    </location>
</feature>
<reference evidence="3 4" key="1">
    <citation type="submission" date="2024-04" db="EMBL/GenBank/DDBJ databases">
        <title>Tritrichomonas musculus Genome.</title>
        <authorList>
            <person name="Alves-Ferreira E."/>
            <person name="Grigg M."/>
            <person name="Lorenzi H."/>
            <person name="Galac M."/>
        </authorList>
    </citation>
    <scope>NUCLEOTIDE SEQUENCE [LARGE SCALE GENOMIC DNA]</scope>
    <source>
        <strain evidence="3 4">EAF2021</strain>
    </source>
</reference>
<dbReference type="Pfam" id="PF00211">
    <property type="entry name" value="Guanylate_cyc"/>
    <property type="match status" value="1"/>
</dbReference>
<feature type="transmembrane region" description="Helical" evidence="1">
    <location>
        <begin position="709"/>
        <end position="725"/>
    </location>
</feature>
<keyword evidence="1" id="KW-1133">Transmembrane helix</keyword>
<dbReference type="EMBL" id="JAPFFF010000001">
    <property type="protein sequence ID" value="KAK8898361.1"/>
    <property type="molecule type" value="Genomic_DNA"/>
</dbReference>
<feature type="transmembrane region" description="Helical" evidence="1">
    <location>
        <begin position="269"/>
        <end position="289"/>
    </location>
</feature>
<dbReference type="InterPro" id="IPR035965">
    <property type="entry name" value="PAS-like_dom_sf"/>
</dbReference>
<organism evidence="3 4">
    <name type="scientific">Tritrichomonas musculus</name>
    <dbReference type="NCBI Taxonomy" id="1915356"/>
    <lineage>
        <taxon>Eukaryota</taxon>
        <taxon>Metamonada</taxon>
        <taxon>Parabasalia</taxon>
        <taxon>Tritrichomonadida</taxon>
        <taxon>Tritrichomonadidae</taxon>
        <taxon>Tritrichomonas</taxon>
    </lineage>
</organism>
<feature type="transmembrane region" description="Helical" evidence="1">
    <location>
        <begin position="327"/>
        <end position="350"/>
    </location>
</feature>
<feature type="transmembrane region" description="Helical" evidence="1">
    <location>
        <begin position="165"/>
        <end position="190"/>
    </location>
</feature>
<dbReference type="Gene3D" id="3.30.70.1230">
    <property type="entry name" value="Nucleotide cyclase"/>
    <property type="match status" value="1"/>
</dbReference>
<dbReference type="SUPFAM" id="SSF55073">
    <property type="entry name" value="Nucleotide cyclase"/>
    <property type="match status" value="1"/>
</dbReference>
<dbReference type="SUPFAM" id="SSF55785">
    <property type="entry name" value="PYP-like sensor domain (PAS domain)"/>
    <property type="match status" value="1"/>
</dbReference>
<dbReference type="NCBIfam" id="TIGR00229">
    <property type="entry name" value="sensory_box"/>
    <property type="match status" value="1"/>
</dbReference>
<feature type="transmembrane region" description="Helical" evidence="1">
    <location>
        <begin position="964"/>
        <end position="986"/>
    </location>
</feature>
<feature type="transmembrane region" description="Helical" evidence="1">
    <location>
        <begin position="54"/>
        <end position="73"/>
    </location>
</feature>
<dbReference type="PROSITE" id="PS50125">
    <property type="entry name" value="GUANYLATE_CYCLASE_2"/>
    <property type="match status" value="1"/>
</dbReference>
<feature type="transmembrane region" description="Helical" evidence="1">
    <location>
        <begin position="131"/>
        <end position="153"/>
    </location>
</feature>
<dbReference type="InterPro" id="IPR001054">
    <property type="entry name" value="A/G_cyclase"/>
</dbReference>
<dbReference type="CDD" id="cd00130">
    <property type="entry name" value="PAS"/>
    <property type="match status" value="1"/>
</dbReference>
<dbReference type="Proteomes" id="UP001470230">
    <property type="component" value="Unassembled WGS sequence"/>
</dbReference>
<feature type="transmembrane region" description="Helical" evidence="1">
    <location>
        <begin position="301"/>
        <end position="321"/>
    </location>
</feature>
<feature type="transmembrane region" description="Helical" evidence="1">
    <location>
        <begin position="890"/>
        <end position="909"/>
    </location>
</feature>
<protein>
    <recommendedName>
        <fullName evidence="2">Guanylate cyclase domain-containing protein</fullName>
    </recommendedName>
</protein>
<sequence>MATPSSQVSIDTSNNGSVSQLSANSKNVFDEDSSAQQFQESFIFPLFSEMSRVVSIPSIICIIQIIIQIIQILTTNIYIYNIHIWKSISSVPKFYRYLSCIVNFGIIELASNNHTDKDIISQDDFYECWPLYIAVIIYLVINIVFNASILFFYRKKRVFLKWTLYTLSFFFSILNPIVLPPICGLAGFAIWQIDNHQSSSSIVYFVISFISAIILLTATIFSNYFSCHSIYISNSIDSCWDARVKNIFMFTNSLTSFLTFSLNPFSKPFFFTGLLICMLLNIYQLYLMFYLPFIKKHMNTLMQSISMLAISSIIVSFVHYFTTVNSIILIVIPIALFVIFFIVNFFLVSYRINKMLARMDVTDDDKQKKNDFIDFLNKGSDSLIVFSIQIGIEYLSPICYNYSIIKYILMINPSLKVLFPILQITAMIPAQTQFLSILLGNLTASRVSFTLIQNYIFYQARKVNVIRQSVSSKEELSEAKILHKMSEETISLVRGFWGEITHTKNVISTASLRYFKSSTNRTSSSYLDAFDQFPRSQKIYDQYVRFLIEATGDYKGSIQYTKKLMLIEKGNRVVHDYAFRSFANAFPKYLTERILDLHGMYIDKSIQNQSNESNMFSTNNLSSASTYDTTNSYHDDLIASTIFDHSKLRLTFQEIVKKSSMKSLDFNRILAIFTFLLACVLMLVLLFVIRDTSDNLNSLVKSITLTSKSLTSIQFAALLIGTKIYETIRFVDEQFLIDTILEELAIENTSLPDYPSIYNQPYVKLNQLIKNIRSYVNEEMTLIYSNPSFHAGEIFILNEWSPDIEHKAAYEWNWAFQRVDIPLSLRGIINMALTQIDRISASNYDEWDTVVFKLACYNGLLVNEGFDALFQNISQEGINHSDNYSNAFDVVAYALSILSVILFFIFPIVNFSCVMKEFKYLSSLLRGFNKEEIEASYKPIYLKHQHPLPTGTVHSAHDFSIEVFIIPFIIFLITVDCIFVVVYCCLTTEDFFEQYSHIFEWSNGAAQRASLILKVMAALHIDYTYDTWNPADLYTNESIGKLDLNLEEIKKFQALIDIEVIGIDSRIDDFYYKDHCSSLNESYDYAEIADCLSVSNQVHNAISLLKSMKKDFWDAFDVFNTFEYNALMYNIDKTVFDEFISFMDYFVTFSENITSEHFNSILVICIIGIIILFVLFIIENTLINMLYNSFEGFKQLIYTLPPVSMCQNTSLINFLAHKKSKNENQSISELVINNSQMGIITINESLTIQTINPVFTKMTGISSHKLLGQSIAFLVPVPSNEQGSISFERSAFYDAINEMRSNGSNTDSYSVKIKIRKDDLSVIHVNSNMIKIVDSSNSFKGVIIIMKDDEEKVELKKKLEQERLNTMNLIKVLIPNGALSSVKGKKQSVFYKADEASLMFIEIDGLTECISIMSPKTMMEILDQIYDGFEETLKKFNSISMIRWENNLLTAVSGLFDNVGDFKTLAFETASFLIELTRNLEEKNIQINTDFHLRLGAHIGGPVTGFIKDPTNPYFELRSPAFKYINAMKENAPLDQPQLTESIAKHLDLSIFDISNKSVIDCGDEKVNVYFAKFKEEYKVPVKNIMDVNSINSVNSDDLIENNMVSKVEENPQIDENVIDYQIQIDENQKVEDN</sequence>
<dbReference type="InterPro" id="IPR000014">
    <property type="entry name" value="PAS"/>
</dbReference>
<evidence type="ECO:0000313" key="3">
    <source>
        <dbReference type="EMBL" id="KAK8898361.1"/>
    </source>
</evidence>
<dbReference type="InterPro" id="IPR013767">
    <property type="entry name" value="PAS_fold"/>
</dbReference>
<accession>A0ABR2L4S7</accession>
<dbReference type="Pfam" id="PF00989">
    <property type="entry name" value="PAS"/>
    <property type="match status" value="1"/>
</dbReference>
<feature type="domain" description="Guanylate cyclase" evidence="2">
    <location>
        <begin position="1397"/>
        <end position="1529"/>
    </location>
</feature>
<proteinExistence type="predicted"/>
<evidence type="ECO:0000256" key="1">
    <source>
        <dbReference type="SAM" id="Phobius"/>
    </source>
</evidence>
<comment type="caution">
    <text evidence="3">The sequence shown here is derived from an EMBL/GenBank/DDBJ whole genome shotgun (WGS) entry which is preliminary data.</text>
</comment>